<dbReference type="EMBL" id="MU274923">
    <property type="protein sequence ID" value="KAI0086540.1"/>
    <property type="molecule type" value="Genomic_DNA"/>
</dbReference>
<proteinExistence type="predicted"/>
<evidence type="ECO:0000313" key="1">
    <source>
        <dbReference type="EMBL" id="KAI0086540.1"/>
    </source>
</evidence>
<organism evidence="1 2">
    <name type="scientific">Irpex rosettiformis</name>
    <dbReference type="NCBI Taxonomy" id="378272"/>
    <lineage>
        <taxon>Eukaryota</taxon>
        <taxon>Fungi</taxon>
        <taxon>Dikarya</taxon>
        <taxon>Basidiomycota</taxon>
        <taxon>Agaricomycotina</taxon>
        <taxon>Agaricomycetes</taxon>
        <taxon>Polyporales</taxon>
        <taxon>Irpicaceae</taxon>
        <taxon>Irpex</taxon>
    </lineage>
</organism>
<protein>
    <submittedName>
        <fullName evidence="1">Uncharacterized protein</fullName>
    </submittedName>
</protein>
<keyword evidence="2" id="KW-1185">Reference proteome</keyword>
<name>A0ACB8TWZ7_9APHY</name>
<accession>A0ACB8TWZ7</accession>
<gene>
    <name evidence="1" type="ORF">BDY19DRAFT_349582</name>
</gene>
<sequence>MSTASSTANAQRPRILLQFNQHKEGSVPTIRTVQDGPTSEEEYEEDDEEEDEVDQLVSTEDEATGQAKVPMSASAAGASKPRVRSQKVSVQPPIPLSRLEGLLDSEISEAMSKEALFVLSAATDAFIKRLADTGYKKSSHMKRATVTYHDLGEHWPFVPILWNVIAPQLVWLGGYAH</sequence>
<reference evidence="1" key="1">
    <citation type="journal article" date="2021" name="Environ. Microbiol.">
        <title>Gene family expansions and transcriptome signatures uncover fungal adaptations to wood decay.</title>
        <authorList>
            <person name="Hage H."/>
            <person name="Miyauchi S."/>
            <person name="Viragh M."/>
            <person name="Drula E."/>
            <person name="Min B."/>
            <person name="Chaduli D."/>
            <person name="Navarro D."/>
            <person name="Favel A."/>
            <person name="Norest M."/>
            <person name="Lesage-Meessen L."/>
            <person name="Balint B."/>
            <person name="Merenyi Z."/>
            <person name="de Eugenio L."/>
            <person name="Morin E."/>
            <person name="Martinez A.T."/>
            <person name="Baldrian P."/>
            <person name="Stursova M."/>
            <person name="Martinez M.J."/>
            <person name="Novotny C."/>
            <person name="Magnuson J.K."/>
            <person name="Spatafora J.W."/>
            <person name="Maurice S."/>
            <person name="Pangilinan J."/>
            <person name="Andreopoulos W."/>
            <person name="LaButti K."/>
            <person name="Hundley H."/>
            <person name="Na H."/>
            <person name="Kuo A."/>
            <person name="Barry K."/>
            <person name="Lipzen A."/>
            <person name="Henrissat B."/>
            <person name="Riley R."/>
            <person name="Ahrendt S."/>
            <person name="Nagy L.G."/>
            <person name="Grigoriev I.V."/>
            <person name="Martin F."/>
            <person name="Rosso M.N."/>
        </authorList>
    </citation>
    <scope>NUCLEOTIDE SEQUENCE</scope>
    <source>
        <strain evidence="1">CBS 384.51</strain>
    </source>
</reference>
<dbReference type="Proteomes" id="UP001055072">
    <property type="component" value="Unassembled WGS sequence"/>
</dbReference>
<evidence type="ECO:0000313" key="2">
    <source>
        <dbReference type="Proteomes" id="UP001055072"/>
    </source>
</evidence>
<comment type="caution">
    <text evidence="1">The sequence shown here is derived from an EMBL/GenBank/DDBJ whole genome shotgun (WGS) entry which is preliminary data.</text>
</comment>